<name>A0A6P3RXI1_PTEVA</name>
<keyword evidence="2" id="KW-1185">Reference proteome</keyword>
<evidence type="ECO:0000313" key="3">
    <source>
        <dbReference type="RefSeq" id="XP_011384590.1"/>
    </source>
</evidence>
<accession>A0A6P3RXI1</accession>
<reference evidence="3" key="1">
    <citation type="submission" date="2025-08" db="UniProtKB">
        <authorList>
            <consortium name="RefSeq"/>
        </authorList>
    </citation>
    <scope>IDENTIFICATION</scope>
    <source>
        <tissue evidence="3">Kidney</tissue>
    </source>
</reference>
<dbReference type="GeneID" id="105310070"/>
<keyword evidence="1" id="KW-0175">Coiled coil</keyword>
<proteinExistence type="predicted"/>
<feature type="coiled-coil region" evidence="1">
    <location>
        <begin position="283"/>
        <end position="377"/>
    </location>
</feature>
<feature type="coiled-coil region" evidence="1">
    <location>
        <begin position="484"/>
        <end position="546"/>
    </location>
</feature>
<dbReference type="OrthoDB" id="10031759at2759"/>
<feature type="coiled-coil region" evidence="1">
    <location>
        <begin position="209"/>
        <end position="254"/>
    </location>
</feature>
<dbReference type="InterPro" id="IPR038834">
    <property type="entry name" value="CCDC175"/>
</dbReference>
<dbReference type="KEGG" id="pvp:105310070"/>
<protein>
    <submittedName>
        <fullName evidence="3">Coiled-coil domain-containing protein 175</fullName>
    </submittedName>
</protein>
<evidence type="ECO:0000313" key="2">
    <source>
        <dbReference type="Proteomes" id="UP000515202"/>
    </source>
</evidence>
<dbReference type="Proteomes" id="UP000515202">
    <property type="component" value="Unplaced"/>
</dbReference>
<organism evidence="2 3">
    <name type="scientific">Pteropus vampyrus</name>
    <name type="common">Large flying fox</name>
    <dbReference type="NCBI Taxonomy" id="132908"/>
    <lineage>
        <taxon>Eukaryota</taxon>
        <taxon>Metazoa</taxon>
        <taxon>Chordata</taxon>
        <taxon>Craniata</taxon>
        <taxon>Vertebrata</taxon>
        <taxon>Euteleostomi</taxon>
        <taxon>Mammalia</taxon>
        <taxon>Eutheria</taxon>
        <taxon>Laurasiatheria</taxon>
        <taxon>Chiroptera</taxon>
        <taxon>Yinpterochiroptera</taxon>
        <taxon>Pteropodoidea</taxon>
        <taxon>Pteropodidae</taxon>
        <taxon>Pteropodinae</taxon>
        <taxon>Pteropus</taxon>
    </lineage>
</organism>
<dbReference type="PANTHER" id="PTHR35347">
    <property type="entry name" value="COILED-COIL DOMAIN-CONTAINING PROTEIN 175"/>
    <property type="match status" value="1"/>
</dbReference>
<dbReference type="AlphaFoldDB" id="A0A6P3RXI1"/>
<gene>
    <name evidence="3" type="primary">CCDC175</name>
</gene>
<dbReference type="RefSeq" id="XP_011384590.1">
    <property type="nucleotide sequence ID" value="XM_011386288.1"/>
</dbReference>
<dbReference type="PANTHER" id="PTHR35347:SF1">
    <property type="entry name" value="COILED-COIL DOMAIN-CONTAINING PROTEIN 175"/>
    <property type="match status" value="1"/>
</dbReference>
<evidence type="ECO:0000256" key="1">
    <source>
        <dbReference type="SAM" id="Coils"/>
    </source>
</evidence>
<feature type="coiled-coil region" evidence="1">
    <location>
        <begin position="424"/>
        <end position="451"/>
    </location>
</feature>
<feature type="coiled-coil region" evidence="1">
    <location>
        <begin position="132"/>
        <end position="176"/>
    </location>
</feature>
<dbReference type="CTD" id="729665"/>
<sequence>MALSSWSPELGFGEKVLTAAAVSTGPSLELCTFPSTLGSSVAAAALEQLFVVEQSLQGDYFKCNEEARTFLKDIAVAVKKLEEMRKDTIDLLEIESMELSRLYFLLETLPYNIRTELEECVRDARRLNLFEINQLQMKITRMNNEIELLKKTILDLNEINESLGEEQEELVKQHEKIVLSLNHTMEEKASTTIYINETYTKINMEREEIRLQEKCVQDIEKQIEKEREEYLKRKQKLTEEINEYKNLCKLKRQDTRQKKKELDKLSHEVTKIKETVTTSTVVLSDHNLEIARLQASIRRWEKQIEDIKNSCNILKDKKHFFKSSREKLDDTSNFEKEELLRKIKEMAEKLHKTNLENKELQDKLNTLTRQYRIFVQEEDKIFLQKRKIHDENQKQMTFIAQKENFLSQRKVDIKNMEEGLVALNELYRATMEVYRKQIRILNDNLERENQRCSQINAYYQEKFVKETESTKGKEDELFECLPQLQMAEEEYKSKSKRVDELNDILTAQKQDQNLLNSLIFQKTKEFSRYFNSMDKLKQELKGLRDQESHKMKIHFEILKNLENEIYVHDIKAEALLLENKRLKEYIAYLKKRIEQYKQGEEDFTHTSSNLSWNLIAHQIGSHSTSSFWKPLICFPSLRIGYKWNDRNLVCDGEETLKEIKNLTDKLSERDEKIEHISNWLQGNLAELRLLTEHGLAVGHPHKLSERDEKIEHISNWLQGNLAELRLLTEHGLAVGHPRMSAQRSSRHGLARNCNRWLSGDLPRVPTDKSGGLACHSVKYQTSSRKLRSLLFALNILSWTQKE</sequence>